<feature type="chain" id="PRO_5015668743" description="Secreted protein" evidence="1">
    <location>
        <begin position="27"/>
        <end position="119"/>
    </location>
</feature>
<organism evidence="2 3">
    <name type="scientific">Trichoderma asperellum (strain ATCC 204424 / CBS 433.97 / NBRC 101777)</name>
    <dbReference type="NCBI Taxonomy" id="1042311"/>
    <lineage>
        <taxon>Eukaryota</taxon>
        <taxon>Fungi</taxon>
        <taxon>Dikarya</taxon>
        <taxon>Ascomycota</taxon>
        <taxon>Pezizomycotina</taxon>
        <taxon>Sordariomycetes</taxon>
        <taxon>Hypocreomycetidae</taxon>
        <taxon>Hypocreales</taxon>
        <taxon>Hypocreaceae</taxon>
        <taxon>Trichoderma</taxon>
    </lineage>
</organism>
<keyword evidence="3" id="KW-1185">Reference proteome</keyword>
<keyword evidence="1" id="KW-0732">Signal</keyword>
<name>A0A2T3YVA6_TRIA4</name>
<evidence type="ECO:0008006" key="4">
    <source>
        <dbReference type="Google" id="ProtNLM"/>
    </source>
</evidence>
<evidence type="ECO:0000313" key="2">
    <source>
        <dbReference type="EMBL" id="PTB36498.1"/>
    </source>
</evidence>
<protein>
    <recommendedName>
        <fullName evidence="4">Secreted protein</fullName>
    </recommendedName>
</protein>
<dbReference type="AlphaFoldDB" id="A0A2T3YVA6"/>
<dbReference type="Proteomes" id="UP000240493">
    <property type="component" value="Unassembled WGS sequence"/>
</dbReference>
<dbReference type="EMBL" id="KZ679270">
    <property type="protein sequence ID" value="PTB36498.1"/>
    <property type="molecule type" value="Genomic_DNA"/>
</dbReference>
<accession>A0A2T3YVA6</accession>
<proteinExistence type="predicted"/>
<feature type="signal peptide" evidence="1">
    <location>
        <begin position="1"/>
        <end position="26"/>
    </location>
</feature>
<sequence>MHIPSSPFSLHCACCFSGAVVMLVMSTIPSDIPCAQYVSSCNSPWCPSMPLHATGRYHGAANPGSSSIRPRLHLMPSSAVLATEDTPKSITMGSSRASLDLHNVPIVDVCRALHIVDAI</sequence>
<evidence type="ECO:0000256" key="1">
    <source>
        <dbReference type="SAM" id="SignalP"/>
    </source>
</evidence>
<gene>
    <name evidence="2" type="ORF">M441DRAFT_280186</name>
</gene>
<evidence type="ECO:0000313" key="3">
    <source>
        <dbReference type="Proteomes" id="UP000240493"/>
    </source>
</evidence>
<reference evidence="2 3" key="1">
    <citation type="submission" date="2016-07" db="EMBL/GenBank/DDBJ databases">
        <title>Multiple horizontal gene transfer events from other fungi enriched the ability of initially mycotrophic Trichoderma (Ascomycota) to feed on dead plant biomass.</title>
        <authorList>
            <consortium name="DOE Joint Genome Institute"/>
            <person name="Aerts A."/>
            <person name="Atanasova L."/>
            <person name="Chenthamara K."/>
            <person name="Zhang J."/>
            <person name="Grujic M."/>
            <person name="Henrissat B."/>
            <person name="Kuo A."/>
            <person name="Salamov A."/>
            <person name="Lipzen A."/>
            <person name="Labutti K."/>
            <person name="Barry K."/>
            <person name="Miao Y."/>
            <person name="Rahimi M.J."/>
            <person name="Shen Q."/>
            <person name="Grigoriev I.V."/>
            <person name="Kubicek C.P."/>
            <person name="Druzhinina I.S."/>
        </authorList>
    </citation>
    <scope>NUCLEOTIDE SEQUENCE [LARGE SCALE GENOMIC DNA]</scope>
    <source>
        <strain evidence="2 3">CBS 433.97</strain>
    </source>
</reference>